<evidence type="ECO:0000313" key="4">
    <source>
        <dbReference type="Proteomes" id="UP000319342"/>
    </source>
</evidence>
<proteinExistence type="predicted"/>
<organism evidence="3 4">
    <name type="scientific">Rohdeia mirabilis</name>
    <dbReference type="NCBI Taxonomy" id="2528008"/>
    <lineage>
        <taxon>Bacteria</taxon>
        <taxon>Pseudomonadati</taxon>
        <taxon>Planctomycetota</taxon>
        <taxon>Planctomycetia</taxon>
        <taxon>Planctomycetia incertae sedis</taxon>
        <taxon>Rohdeia</taxon>
    </lineage>
</organism>
<dbReference type="EMBL" id="CP036290">
    <property type="protein sequence ID" value="QDU84895.1"/>
    <property type="molecule type" value="Genomic_DNA"/>
</dbReference>
<sequence>MSLPPSFTAFVERFGEAIASVVLTLVYFLVLGPLALVARLFRDPLGLRRGPDDSAWQPWTGDGAGSLDTTPSSAPFDRVEALRRARRQS</sequence>
<feature type="region of interest" description="Disordered" evidence="1">
    <location>
        <begin position="50"/>
        <end position="74"/>
    </location>
</feature>
<name>A0A518D0B3_9BACT</name>
<evidence type="ECO:0000313" key="3">
    <source>
        <dbReference type="EMBL" id="QDU84895.1"/>
    </source>
</evidence>
<dbReference type="Proteomes" id="UP000319342">
    <property type="component" value="Chromosome"/>
</dbReference>
<feature type="transmembrane region" description="Helical" evidence="2">
    <location>
        <begin position="20"/>
        <end position="41"/>
    </location>
</feature>
<reference evidence="3 4" key="1">
    <citation type="submission" date="2019-02" db="EMBL/GenBank/DDBJ databases">
        <title>Deep-cultivation of Planctomycetes and their phenomic and genomic characterization uncovers novel biology.</title>
        <authorList>
            <person name="Wiegand S."/>
            <person name="Jogler M."/>
            <person name="Boedeker C."/>
            <person name="Pinto D."/>
            <person name="Vollmers J."/>
            <person name="Rivas-Marin E."/>
            <person name="Kohn T."/>
            <person name="Peeters S.H."/>
            <person name="Heuer A."/>
            <person name="Rast P."/>
            <person name="Oberbeckmann S."/>
            <person name="Bunk B."/>
            <person name="Jeske O."/>
            <person name="Meyerdierks A."/>
            <person name="Storesund J.E."/>
            <person name="Kallscheuer N."/>
            <person name="Luecker S."/>
            <person name="Lage O.M."/>
            <person name="Pohl T."/>
            <person name="Merkel B.J."/>
            <person name="Hornburger P."/>
            <person name="Mueller R.-W."/>
            <person name="Bruemmer F."/>
            <person name="Labrenz M."/>
            <person name="Spormann A.M."/>
            <person name="Op den Camp H."/>
            <person name="Overmann J."/>
            <person name="Amann R."/>
            <person name="Jetten M.S.M."/>
            <person name="Mascher T."/>
            <person name="Medema M.H."/>
            <person name="Devos D.P."/>
            <person name="Kaster A.-K."/>
            <person name="Ovreas L."/>
            <person name="Rohde M."/>
            <person name="Galperin M.Y."/>
            <person name="Jogler C."/>
        </authorList>
    </citation>
    <scope>NUCLEOTIDE SEQUENCE [LARGE SCALE GENOMIC DNA]</scope>
    <source>
        <strain evidence="3 4">Pla163</strain>
    </source>
</reference>
<evidence type="ECO:0000256" key="1">
    <source>
        <dbReference type="SAM" id="MobiDB-lite"/>
    </source>
</evidence>
<dbReference type="OrthoDB" id="290075at2"/>
<keyword evidence="4" id="KW-1185">Reference proteome</keyword>
<dbReference type="RefSeq" id="WP_145187235.1">
    <property type="nucleotide sequence ID" value="NZ_CP036290.1"/>
</dbReference>
<keyword evidence="2" id="KW-0472">Membrane</keyword>
<gene>
    <name evidence="3" type="ORF">Pla163_20130</name>
</gene>
<evidence type="ECO:0000256" key="2">
    <source>
        <dbReference type="SAM" id="Phobius"/>
    </source>
</evidence>
<keyword evidence="2" id="KW-0812">Transmembrane</keyword>
<protein>
    <submittedName>
        <fullName evidence="3">Uncharacterized protein</fullName>
    </submittedName>
</protein>
<accession>A0A518D0B3</accession>
<dbReference type="AlphaFoldDB" id="A0A518D0B3"/>
<keyword evidence="2" id="KW-1133">Transmembrane helix</keyword>